<name>A0ABD2WXU8_9HYME</name>
<dbReference type="Proteomes" id="UP001627154">
    <property type="component" value="Unassembled WGS sequence"/>
</dbReference>
<gene>
    <name evidence="2" type="ORF">TKK_008460</name>
</gene>
<dbReference type="AlphaFoldDB" id="A0ABD2WXU8"/>
<evidence type="ECO:0000256" key="1">
    <source>
        <dbReference type="SAM" id="MobiDB-lite"/>
    </source>
</evidence>
<proteinExistence type="predicted"/>
<sequence length="302" mass="35351">MLTPTFLSSAIVECHSHTQNTVTKSYIRICRSRSPCTFLYIRYKHWSTDTYTSTPKEAPQSNADGTNGTEPPVNNQEVVQEPPAKLHHIDTGLLEYLHRTTEGKVILKHYEKCSSMQPPQPMDKNVRSKLARLVIKREKDFVVKKISADEILEKFIITKDRFMILANEIERIFQRENASTYFVPFHQEGKDVTQQSGKLHYHFGYLKDSMKEDGLLRDIGQPIISSTEKIRWLSENVDPWTEVEEYWRDTFIIRQDLFLRNPDLTVHAYFEKFKCLSMQQRKGLLELDFEAVTTFVTIIKNR</sequence>
<accession>A0ABD2WXU8</accession>
<protein>
    <submittedName>
        <fullName evidence="2">Uncharacterized protein</fullName>
    </submittedName>
</protein>
<evidence type="ECO:0000313" key="2">
    <source>
        <dbReference type="EMBL" id="KAL3397699.1"/>
    </source>
</evidence>
<organism evidence="2 3">
    <name type="scientific">Trichogramma kaykai</name>
    <dbReference type="NCBI Taxonomy" id="54128"/>
    <lineage>
        <taxon>Eukaryota</taxon>
        <taxon>Metazoa</taxon>
        <taxon>Ecdysozoa</taxon>
        <taxon>Arthropoda</taxon>
        <taxon>Hexapoda</taxon>
        <taxon>Insecta</taxon>
        <taxon>Pterygota</taxon>
        <taxon>Neoptera</taxon>
        <taxon>Endopterygota</taxon>
        <taxon>Hymenoptera</taxon>
        <taxon>Apocrita</taxon>
        <taxon>Proctotrupomorpha</taxon>
        <taxon>Chalcidoidea</taxon>
        <taxon>Trichogrammatidae</taxon>
        <taxon>Trichogramma</taxon>
    </lineage>
</organism>
<reference evidence="2 3" key="1">
    <citation type="journal article" date="2024" name="bioRxiv">
        <title>A reference genome for Trichogramma kaykai: A tiny desert-dwelling parasitoid wasp with competing sex-ratio distorters.</title>
        <authorList>
            <person name="Culotta J."/>
            <person name="Lindsey A.R."/>
        </authorList>
    </citation>
    <scope>NUCLEOTIDE SEQUENCE [LARGE SCALE GENOMIC DNA]</scope>
    <source>
        <strain evidence="2 3">KSX58</strain>
    </source>
</reference>
<keyword evidence="3" id="KW-1185">Reference proteome</keyword>
<comment type="caution">
    <text evidence="2">The sequence shown here is derived from an EMBL/GenBank/DDBJ whole genome shotgun (WGS) entry which is preliminary data.</text>
</comment>
<dbReference type="EMBL" id="JBJJXI010000061">
    <property type="protein sequence ID" value="KAL3397699.1"/>
    <property type="molecule type" value="Genomic_DNA"/>
</dbReference>
<feature type="region of interest" description="Disordered" evidence="1">
    <location>
        <begin position="51"/>
        <end position="76"/>
    </location>
</feature>
<evidence type="ECO:0000313" key="3">
    <source>
        <dbReference type="Proteomes" id="UP001627154"/>
    </source>
</evidence>